<dbReference type="AlphaFoldDB" id="A0A162PLH8"/>
<name>A0A162PLH8_PHYB8</name>
<dbReference type="EMBL" id="KV440980">
    <property type="protein sequence ID" value="OAD73967.1"/>
    <property type="molecule type" value="Genomic_DNA"/>
</dbReference>
<gene>
    <name evidence="1" type="ORF">PHYBLDRAFT_64920</name>
</gene>
<reference evidence="2" key="1">
    <citation type="submission" date="2015-06" db="EMBL/GenBank/DDBJ databases">
        <title>Expansion of signal transduction pathways in fungi by whole-genome duplication.</title>
        <authorList>
            <consortium name="DOE Joint Genome Institute"/>
            <person name="Corrochano L.M."/>
            <person name="Kuo A."/>
            <person name="Marcet-Houben M."/>
            <person name="Polaino S."/>
            <person name="Salamov A."/>
            <person name="Villalobos J.M."/>
            <person name="Alvarez M.I."/>
            <person name="Avalos J."/>
            <person name="Benito E.P."/>
            <person name="Benoit I."/>
            <person name="Burger G."/>
            <person name="Camino L.P."/>
            <person name="Canovas D."/>
            <person name="Cerda-Olmedo E."/>
            <person name="Cheng J.-F."/>
            <person name="Dominguez A."/>
            <person name="Elias M."/>
            <person name="Eslava A.P."/>
            <person name="Glaser F."/>
            <person name="Grimwood J."/>
            <person name="Gutierrez G."/>
            <person name="Heitman J."/>
            <person name="Henrissat B."/>
            <person name="Iturriaga E.A."/>
            <person name="Lang B.F."/>
            <person name="Lavin J.L."/>
            <person name="Lee S."/>
            <person name="Li W."/>
            <person name="Lindquist E."/>
            <person name="Lopez-Garcia S."/>
            <person name="Luque E.M."/>
            <person name="Marcos A.T."/>
            <person name="Martin J."/>
            <person name="McCluskey K."/>
            <person name="Medina H.R."/>
            <person name="Miralles-Duran A."/>
            <person name="Miyazaki A."/>
            <person name="Munoz-Torres E."/>
            <person name="Oguiza J.A."/>
            <person name="Ohm R."/>
            <person name="Olmedo M."/>
            <person name="Orejas M."/>
            <person name="Ortiz-Castellanos L."/>
            <person name="Pisabarro A.G."/>
            <person name="Rodriguez-Romero J."/>
            <person name="Ruiz-Herrera J."/>
            <person name="Ruiz-Vazquez R."/>
            <person name="Sanz C."/>
            <person name="Schackwitz W."/>
            <person name="Schmutz J."/>
            <person name="Shahriari M."/>
            <person name="Shelest E."/>
            <person name="Silva-Franco F."/>
            <person name="Soanes D."/>
            <person name="Syed K."/>
            <person name="Tagua V.G."/>
            <person name="Talbot N.J."/>
            <person name="Thon M."/>
            <person name="De vries R.P."/>
            <person name="Wiebenga A."/>
            <person name="Yadav J.S."/>
            <person name="Braun E.L."/>
            <person name="Baker S."/>
            <person name="Garre V."/>
            <person name="Horwitz B."/>
            <person name="Torres-Martinez S."/>
            <person name="Idnurm A."/>
            <person name="Herrera-Estrella A."/>
            <person name="Gabaldon T."/>
            <person name="Grigoriev I.V."/>
        </authorList>
    </citation>
    <scope>NUCLEOTIDE SEQUENCE [LARGE SCALE GENOMIC DNA]</scope>
    <source>
        <strain evidence="2">NRRL 1555(-)</strain>
    </source>
</reference>
<dbReference type="InParanoid" id="A0A162PLH8"/>
<dbReference type="VEuPathDB" id="FungiDB:PHYBLDRAFT_64920"/>
<evidence type="ECO:0000313" key="2">
    <source>
        <dbReference type="Proteomes" id="UP000077315"/>
    </source>
</evidence>
<organism evidence="1 2">
    <name type="scientific">Phycomyces blakesleeanus (strain ATCC 8743b / DSM 1359 / FGSC 10004 / NBRC 33097 / NRRL 1555)</name>
    <dbReference type="NCBI Taxonomy" id="763407"/>
    <lineage>
        <taxon>Eukaryota</taxon>
        <taxon>Fungi</taxon>
        <taxon>Fungi incertae sedis</taxon>
        <taxon>Mucoromycota</taxon>
        <taxon>Mucoromycotina</taxon>
        <taxon>Mucoromycetes</taxon>
        <taxon>Mucorales</taxon>
        <taxon>Phycomycetaceae</taxon>
        <taxon>Phycomyces</taxon>
    </lineage>
</organism>
<protein>
    <submittedName>
        <fullName evidence="1">Uncharacterized protein</fullName>
    </submittedName>
</protein>
<accession>A0A162PLH8</accession>
<sequence length="122" mass="13877">MNWYTLSSSQPTYMIALAQTLLDFFDLPVTVRQNVVLDSAALFGLSENNGNIISEDNIALLENQMSEDEQKANLLLMNKSLERIWKQVYTSSKTFEQKEVLLDLMKKVNSVVNSTNGLRKQT</sequence>
<proteinExistence type="predicted"/>
<dbReference type="Proteomes" id="UP000077315">
    <property type="component" value="Unassembled WGS sequence"/>
</dbReference>
<keyword evidence="2" id="KW-1185">Reference proteome</keyword>
<evidence type="ECO:0000313" key="1">
    <source>
        <dbReference type="EMBL" id="OAD73967.1"/>
    </source>
</evidence>
<dbReference type="RefSeq" id="XP_018292007.1">
    <property type="nucleotide sequence ID" value="XM_018441372.1"/>
</dbReference>
<dbReference type="GeneID" id="29002278"/>